<dbReference type="GO" id="GO:0008053">
    <property type="term" value="P:mitochondrial fusion"/>
    <property type="evidence" value="ECO:0007669"/>
    <property type="project" value="InterPro"/>
</dbReference>
<dbReference type="Pfam" id="PF04799">
    <property type="entry name" value="Fzo_mitofusin"/>
    <property type="match status" value="1"/>
</dbReference>
<dbReference type="InterPro" id="IPR027094">
    <property type="entry name" value="Mitofusin_fam"/>
</dbReference>
<dbReference type="EnsemblMetazoa" id="XM_021061974.2">
    <property type="protein sequence ID" value="XP_020917633.2"/>
    <property type="gene ID" value="LOC110254919"/>
</dbReference>
<keyword evidence="8" id="KW-1185">Reference proteome</keyword>
<evidence type="ECO:0000256" key="3">
    <source>
        <dbReference type="ARBA" id="ARBA00022801"/>
    </source>
</evidence>
<dbReference type="GO" id="GO:0005525">
    <property type="term" value="F:GTP binding"/>
    <property type="evidence" value="ECO:0007669"/>
    <property type="project" value="UniProtKB-KW"/>
</dbReference>
<evidence type="ECO:0000256" key="5">
    <source>
        <dbReference type="ARBA" id="ARBA00023136"/>
    </source>
</evidence>
<keyword evidence="4" id="KW-0342">GTP-binding</keyword>
<dbReference type="GO" id="GO:0005741">
    <property type="term" value="C:mitochondrial outer membrane"/>
    <property type="evidence" value="ECO:0007669"/>
    <property type="project" value="InterPro"/>
</dbReference>
<evidence type="ECO:0000313" key="8">
    <source>
        <dbReference type="Proteomes" id="UP000887567"/>
    </source>
</evidence>
<sequence length="266" mass="30279">MAEEIGRLGVLINDFDHPFHPHPGFLFTYKKELNKHIENGLGRNLMSRCSNSQTQIIHESQNEMTEEMKKLLPQSAQENVMVASPRNDFEVSYRLEIHDLCSDFEEDIEFHFSLGWEALMKKFLAPRNAKLAVAMGKSIERDVKNMMPNQDPAHPGQVSTRRNSDVVPRYNDDELTLAVVQGVASLTSRTTTLVVVVGGLLWRVMGWKVIVCCSGLYTGLYVIERLRWTNSAKEKAFKKQFGSYATEKLQLVISFTSHNCSLQVQQ</sequence>
<reference evidence="7" key="1">
    <citation type="submission" date="2022-11" db="UniProtKB">
        <authorList>
            <consortium name="EnsemblMetazoa"/>
        </authorList>
    </citation>
    <scope>IDENTIFICATION</scope>
</reference>
<keyword evidence="2" id="KW-0547">Nucleotide-binding</keyword>
<protein>
    <recommendedName>
        <fullName evidence="6">Fzo/mitofusin HR2 domain-containing protein</fullName>
    </recommendedName>
</protein>
<dbReference type="RefSeq" id="XP_020917633.2">
    <property type="nucleotide sequence ID" value="XM_021061974.2"/>
</dbReference>
<dbReference type="GeneID" id="110254919"/>
<evidence type="ECO:0000313" key="7">
    <source>
        <dbReference type="EnsemblMetazoa" id="XP_020917633.2"/>
    </source>
</evidence>
<name>A0A913YB86_EXADI</name>
<dbReference type="InterPro" id="IPR006884">
    <property type="entry name" value="Fzo/mitofusin_HR2"/>
</dbReference>
<evidence type="ECO:0000256" key="1">
    <source>
        <dbReference type="ARBA" id="ARBA00004370"/>
    </source>
</evidence>
<accession>A0A913YB86</accession>
<keyword evidence="5" id="KW-0472">Membrane</keyword>
<dbReference type="PANTHER" id="PTHR10465">
    <property type="entry name" value="TRANSMEMBRANE GTPASE FZO1"/>
    <property type="match status" value="1"/>
</dbReference>
<proteinExistence type="predicted"/>
<dbReference type="AlphaFoldDB" id="A0A913YB86"/>
<comment type="subcellular location">
    <subcellularLocation>
        <location evidence="1">Membrane</location>
    </subcellularLocation>
</comment>
<feature type="domain" description="Fzo/mitofusin HR2" evidence="6">
    <location>
        <begin position="172"/>
        <end position="266"/>
    </location>
</feature>
<evidence type="ECO:0000259" key="6">
    <source>
        <dbReference type="Pfam" id="PF04799"/>
    </source>
</evidence>
<dbReference type="PANTHER" id="PTHR10465:SF3">
    <property type="entry name" value="TRANSMEMBRANE GTPASE MARF-RELATED"/>
    <property type="match status" value="1"/>
</dbReference>
<dbReference type="GO" id="GO:0051646">
    <property type="term" value="P:mitochondrion localization"/>
    <property type="evidence" value="ECO:0007669"/>
    <property type="project" value="TreeGrafter"/>
</dbReference>
<evidence type="ECO:0000256" key="2">
    <source>
        <dbReference type="ARBA" id="ARBA00022741"/>
    </source>
</evidence>
<evidence type="ECO:0000256" key="4">
    <source>
        <dbReference type="ARBA" id="ARBA00023134"/>
    </source>
</evidence>
<dbReference type="OrthoDB" id="6256226at2759"/>
<organism evidence="7 8">
    <name type="scientific">Exaiptasia diaphana</name>
    <name type="common">Tropical sea anemone</name>
    <name type="synonym">Aiptasia pulchella</name>
    <dbReference type="NCBI Taxonomy" id="2652724"/>
    <lineage>
        <taxon>Eukaryota</taxon>
        <taxon>Metazoa</taxon>
        <taxon>Cnidaria</taxon>
        <taxon>Anthozoa</taxon>
        <taxon>Hexacorallia</taxon>
        <taxon>Actiniaria</taxon>
        <taxon>Aiptasiidae</taxon>
        <taxon>Exaiptasia</taxon>
    </lineage>
</organism>
<dbReference type="GO" id="GO:0003924">
    <property type="term" value="F:GTPase activity"/>
    <property type="evidence" value="ECO:0007669"/>
    <property type="project" value="InterPro"/>
</dbReference>
<keyword evidence="3" id="KW-0378">Hydrolase</keyword>
<dbReference type="Proteomes" id="UP000887567">
    <property type="component" value="Unplaced"/>
</dbReference>
<dbReference type="KEGG" id="epa:110254919"/>